<name>A0AAW9S9A1_9BACT</name>
<evidence type="ECO:0000313" key="1">
    <source>
        <dbReference type="EMBL" id="MEN7549030.1"/>
    </source>
</evidence>
<accession>A0AAW9S9A1</accession>
<sequence length="115" mass="13288">MMLELQLGNYVDMRAVQPDKRFCLEEVSHLDYDQQLINRLPADKVLPILLQPNWLLAMGFEMCGANTYHKQGFCLTQTGESFTTHIAGRYTRVDFVHNLQNLYRLATLRSLKVGL</sequence>
<keyword evidence="2" id="KW-1185">Reference proteome</keyword>
<comment type="caution">
    <text evidence="1">The sequence shown here is derived from an EMBL/GenBank/DDBJ whole genome shotgun (WGS) entry which is preliminary data.</text>
</comment>
<gene>
    <name evidence="1" type="ORF">AAG747_13990</name>
</gene>
<organism evidence="1 2">
    <name type="scientific">Rapidithrix thailandica</name>
    <dbReference type="NCBI Taxonomy" id="413964"/>
    <lineage>
        <taxon>Bacteria</taxon>
        <taxon>Pseudomonadati</taxon>
        <taxon>Bacteroidota</taxon>
        <taxon>Cytophagia</taxon>
        <taxon>Cytophagales</taxon>
        <taxon>Flammeovirgaceae</taxon>
        <taxon>Rapidithrix</taxon>
    </lineage>
</organism>
<dbReference type="RefSeq" id="WP_346821802.1">
    <property type="nucleotide sequence ID" value="NZ_JBDKWZ010000007.1"/>
</dbReference>
<reference evidence="1 2" key="1">
    <citation type="submission" date="2024-04" db="EMBL/GenBank/DDBJ databases">
        <title>Novel genus in family Flammeovirgaceae.</title>
        <authorList>
            <person name="Nguyen T.H."/>
            <person name="Vuong T.Q."/>
            <person name="Le H."/>
            <person name="Kim S.-G."/>
        </authorList>
    </citation>
    <scope>NUCLEOTIDE SEQUENCE [LARGE SCALE GENOMIC DNA]</scope>
    <source>
        <strain evidence="1 2">JCM 23209</strain>
    </source>
</reference>
<dbReference type="AlphaFoldDB" id="A0AAW9S9A1"/>
<dbReference type="EMBL" id="JBDKWZ010000007">
    <property type="protein sequence ID" value="MEN7549030.1"/>
    <property type="molecule type" value="Genomic_DNA"/>
</dbReference>
<protein>
    <submittedName>
        <fullName evidence="1">Uncharacterized protein</fullName>
    </submittedName>
</protein>
<evidence type="ECO:0000313" key="2">
    <source>
        <dbReference type="Proteomes" id="UP001403385"/>
    </source>
</evidence>
<proteinExistence type="predicted"/>
<dbReference type="Proteomes" id="UP001403385">
    <property type="component" value="Unassembled WGS sequence"/>
</dbReference>